<organism evidence="3 4">
    <name type="scientific">Mytilus coruscus</name>
    <name type="common">Sea mussel</name>
    <dbReference type="NCBI Taxonomy" id="42192"/>
    <lineage>
        <taxon>Eukaryota</taxon>
        <taxon>Metazoa</taxon>
        <taxon>Spiralia</taxon>
        <taxon>Lophotrochozoa</taxon>
        <taxon>Mollusca</taxon>
        <taxon>Bivalvia</taxon>
        <taxon>Autobranchia</taxon>
        <taxon>Pteriomorphia</taxon>
        <taxon>Mytilida</taxon>
        <taxon>Mytiloidea</taxon>
        <taxon>Mytilidae</taxon>
        <taxon>Mytilinae</taxon>
        <taxon>Mytilus</taxon>
    </lineage>
</organism>
<keyword evidence="4" id="KW-1185">Reference proteome</keyword>
<dbReference type="EMBL" id="CACVKT020007420">
    <property type="protein sequence ID" value="CAC5407606.1"/>
    <property type="molecule type" value="Genomic_DNA"/>
</dbReference>
<evidence type="ECO:0000313" key="4">
    <source>
        <dbReference type="Proteomes" id="UP000507470"/>
    </source>
</evidence>
<dbReference type="Proteomes" id="UP000507470">
    <property type="component" value="Unassembled WGS sequence"/>
</dbReference>
<dbReference type="AlphaFoldDB" id="A0A6J8DHS6"/>
<gene>
    <name evidence="3" type="ORF">MCOR_41062</name>
</gene>
<feature type="coiled-coil region" evidence="1">
    <location>
        <begin position="118"/>
        <end position="155"/>
    </location>
</feature>
<evidence type="ECO:0008006" key="5">
    <source>
        <dbReference type="Google" id="ProtNLM"/>
    </source>
</evidence>
<accession>A0A6J8DHS6</accession>
<sequence>MAAGLARRVNIGAKRAKRKLEEVDSTITADESQSATKAVKPPKPITSTPAIKRTVFSIHHPPPPVQQMPQQMPQGGSNNSYISCSPQGGFPAPSCTSTPGTAVYTQPIAMNSNIEFLLQDVCNRLDRMEVKMNKLETIEKSVLTLETKMSNMEGNMLGMKTYMDKVKQEVQEVSEEVDGIKFVVSEVEDIYKLIRQENQKLKNDIVDIQARSMRDNLVFVGINEFQNETPDKTEAIIREFLMNDLKMSQEDADVIKFDRVHRTGSLEKKPRPIIAKFTEYRQREKVSYDSDDEELTRFSEDKTVNNFGRKLLRLCQSTGLRVCNGRSVSDKIGKLTFYNHIGSSVIDYALIHKNYSNLVNEFVVMDFNMWSDHAPVRLTLEIADSGLNTYNSNDDKFFHSTYRWDPDKIAEMKTKIENGNLVIWTQ</sequence>
<protein>
    <recommendedName>
        <fullName evidence="5">Endonuclease/exonuclease/phosphatase domain-containing protein</fullName>
    </recommendedName>
</protein>
<dbReference type="Gene3D" id="3.60.10.10">
    <property type="entry name" value="Endonuclease/exonuclease/phosphatase"/>
    <property type="match status" value="1"/>
</dbReference>
<feature type="compositionally biased region" description="Polar residues" evidence="2">
    <location>
        <begin position="25"/>
        <end position="36"/>
    </location>
</feature>
<evidence type="ECO:0000313" key="3">
    <source>
        <dbReference type="EMBL" id="CAC5407606.1"/>
    </source>
</evidence>
<evidence type="ECO:0000256" key="2">
    <source>
        <dbReference type="SAM" id="MobiDB-lite"/>
    </source>
</evidence>
<evidence type="ECO:0000256" key="1">
    <source>
        <dbReference type="SAM" id="Coils"/>
    </source>
</evidence>
<feature type="coiled-coil region" evidence="1">
    <location>
        <begin position="184"/>
        <end position="211"/>
    </location>
</feature>
<dbReference type="SUPFAM" id="SSF56219">
    <property type="entry name" value="DNase I-like"/>
    <property type="match status" value="1"/>
</dbReference>
<keyword evidence="1" id="KW-0175">Coiled coil</keyword>
<dbReference type="OrthoDB" id="6132130at2759"/>
<feature type="region of interest" description="Disordered" evidence="2">
    <location>
        <begin position="16"/>
        <end position="48"/>
    </location>
</feature>
<dbReference type="InterPro" id="IPR036691">
    <property type="entry name" value="Endo/exonu/phosph_ase_sf"/>
</dbReference>
<proteinExistence type="predicted"/>
<name>A0A6J8DHS6_MYTCO</name>
<reference evidence="3 4" key="1">
    <citation type="submission" date="2020-06" db="EMBL/GenBank/DDBJ databases">
        <authorList>
            <person name="Li R."/>
            <person name="Bekaert M."/>
        </authorList>
    </citation>
    <scope>NUCLEOTIDE SEQUENCE [LARGE SCALE GENOMIC DNA]</scope>
    <source>
        <strain evidence="4">wild</strain>
    </source>
</reference>